<feature type="region of interest" description="Disordered" evidence="1">
    <location>
        <begin position="1"/>
        <end position="29"/>
    </location>
</feature>
<evidence type="ECO:0000256" key="1">
    <source>
        <dbReference type="SAM" id="MobiDB-lite"/>
    </source>
</evidence>
<gene>
    <name evidence="3" type="primary">OSJNBb0092E21.7</name>
</gene>
<keyword evidence="2" id="KW-0472">Membrane</keyword>
<accession>Q6L4Y7</accession>
<reference evidence="4" key="1">
    <citation type="journal article" date="2005" name="Nature">
        <title>The map-based sequence of the rice genome.</title>
        <authorList>
            <consortium name="International rice genome sequencing project (IRGSP)"/>
            <person name="Matsumoto T."/>
            <person name="Wu J."/>
            <person name="Kanamori H."/>
            <person name="Katayose Y."/>
            <person name="Fujisawa M."/>
            <person name="Namiki N."/>
            <person name="Mizuno H."/>
            <person name="Yamamoto K."/>
            <person name="Antonio B.A."/>
            <person name="Baba T."/>
            <person name="Sakata K."/>
            <person name="Nagamura Y."/>
            <person name="Aoki H."/>
            <person name="Arikawa K."/>
            <person name="Arita K."/>
            <person name="Bito T."/>
            <person name="Chiden Y."/>
            <person name="Fujitsuka N."/>
            <person name="Fukunaka R."/>
            <person name="Hamada M."/>
            <person name="Harada C."/>
            <person name="Hayashi A."/>
            <person name="Hijishita S."/>
            <person name="Honda M."/>
            <person name="Hosokawa S."/>
            <person name="Ichikawa Y."/>
            <person name="Idonuma A."/>
            <person name="Iijima M."/>
            <person name="Ikeda M."/>
            <person name="Ikeno M."/>
            <person name="Ito K."/>
            <person name="Ito S."/>
            <person name="Ito T."/>
            <person name="Ito Y."/>
            <person name="Ito Y."/>
            <person name="Iwabuchi A."/>
            <person name="Kamiya K."/>
            <person name="Karasawa W."/>
            <person name="Kurita K."/>
            <person name="Katagiri S."/>
            <person name="Kikuta A."/>
            <person name="Kobayashi H."/>
            <person name="Kobayashi N."/>
            <person name="Machita K."/>
            <person name="Maehara T."/>
            <person name="Masukawa M."/>
            <person name="Mizubayashi T."/>
            <person name="Mukai Y."/>
            <person name="Nagasaki H."/>
            <person name="Nagata Y."/>
            <person name="Naito S."/>
            <person name="Nakashima M."/>
            <person name="Nakama Y."/>
            <person name="Nakamichi Y."/>
            <person name="Nakamura M."/>
            <person name="Meguro A."/>
            <person name="Negishi M."/>
            <person name="Ohta I."/>
            <person name="Ohta T."/>
            <person name="Okamoto M."/>
            <person name="Ono N."/>
            <person name="Saji S."/>
            <person name="Sakaguchi M."/>
            <person name="Sakai K."/>
            <person name="Shibata M."/>
            <person name="Shimokawa T."/>
            <person name="Song J."/>
            <person name="Takazaki Y."/>
            <person name="Terasawa K."/>
            <person name="Tsugane M."/>
            <person name="Tsuji K."/>
            <person name="Ueda S."/>
            <person name="Waki K."/>
            <person name="Yamagata H."/>
            <person name="Yamamoto M."/>
            <person name="Yamamoto S."/>
            <person name="Yamane H."/>
            <person name="Yoshiki S."/>
            <person name="Yoshihara R."/>
            <person name="Yukawa K."/>
            <person name="Zhong H."/>
            <person name="Yano M."/>
            <person name="Yuan Q."/>
            <person name="Ouyang S."/>
            <person name="Liu J."/>
            <person name="Jones K.M."/>
            <person name="Gansberger K."/>
            <person name="Moffat K."/>
            <person name="Hill J."/>
            <person name="Bera J."/>
            <person name="Fadrosh D."/>
            <person name="Jin S."/>
            <person name="Johri S."/>
            <person name="Kim M."/>
            <person name="Overton L."/>
            <person name="Reardon M."/>
            <person name="Tsitrin T."/>
            <person name="Vuong H."/>
            <person name="Weaver B."/>
            <person name="Ciecko A."/>
            <person name="Tallon L."/>
            <person name="Jackson J."/>
            <person name="Pai G."/>
            <person name="Aken S.V."/>
            <person name="Utterback T."/>
            <person name="Reidmuller S."/>
            <person name="Feldblyum T."/>
            <person name="Hsiao J."/>
            <person name="Zismann V."/>
            <person name="Iobst S."/>
            <person name="de Vazeille A.R."/>
            <person name="Buell C.R."/>
            <person name="Ying K."/>
            <person name="Li Y."/>
            <person name="Lu T."/>
            <person name="Huang Y."/>
            <person name="Zhao Q."/>
            <person name="Feng Q."/>
            <person name="Zhang L."/>
            <person name="Zhu J."/>
            <person name="Weng Q."/>
            <person name="Mu J."/>
            <person name="Lu Y."/>
            <person name="Fan D."/>
            <person name="Liu Y."/>
            <person name="Guan J."/>
            <person name="Zhang Y."/>
            <person name="Yu S."/>
            <person name="Liu X."/>
            <person name="Zhang Y."/>
            <person name="Hong G."/>
            <person name="Han B."/>
            <person name="Choisne N."/>
            <person name="Demange N."/>
            <person name="Orjeda G."/>
            <person name="Samain S."/>
            <person name="Cattolico L."/>
            <person name="Pelletier E."/>
            <person name="Couloux A."/>
            <person name="Segurens B."/>
            <person name="Wincker P."/>
            <person name="D'Hont A."/>
            <person name="Scarpelli C."/>
            <person name="Weissenbach J."/>
            <person name="Salanoubat M."/>
            <person name="Quetier F."/>
            <person name="Yu Y."/>
            <person name="Kim H.R."/>
            <person name="Rambo T."/>
            <person name="Currie J."/>
            <person name="Collura K."/>
            <person name="Luo M."/>
            <person name="Yang T."/>
            <person name="Ammiraju J.S.S."/>
            <person name="Engler F."/>
            <person name="Soderlund C."/>
            <person name="Wing R.A."/>
            <person name="Palmer L.E."/>
            <person name="de la Bastide M."/>
            <person name="Spiegel L."/>
            <person name="Nascimento L."/>
            <person name="Zutavern T."/>
            <person name="O'Shaughnessy A."/>
            <person name="Dike S."/>
            <person name="Dedhia N."/>
            <person name="Preston R."/>
            <person name="Balija V."/>
            <person name="McCombie W.R."/>
            <person name="Chow T."/>
            <person name="Chen H."/>
            <person name="Chung M."/>
            <person name="Chen C."/>
            <person name="Shaw J."/>
            <person name="Wu H."/>
            <person name="Hsiao K."/>
            <person name="Chao Y."/>
            <person name="Chu M."/>
            <person name="Cheng C."/>
            <person name="Hour A."/>
            <person name="Lee P."/>
            <person name="Lin S."/>
            <person name="Lin Y."/>
            <person name="Liou J."/>
            <person name="Liu S."/>
            <person name="Hsing Y."/>
            <person name="Raghuvanshi S."/>
            <person name="Mohanty A."/>
            <person name="Bharti A.K."/>
            <person name="Gaur A."/>
            <person name="Gupta V."/>
            <person name="Kumar D."/>
            <person name="Ravi V."/>
            <person name="Vij S."/>
            <person name="Kapur A."/>
            <person name="Khurana P."/>
            <person name="Khurana P."/>
            <person name="Khurana J.P."/>
            <person name="Tyagi A.K."/>
            <person name="Gaikwad K."/>
            <person name="Singh A."/>
            <person name="Dalal V."/>
            <person name="Srivastava S."/>
            <person name="Dixit A."/>
            <person name="Pal A.K."/>
            <person name="Ghazi I.A."/>
            <person name="Yadav M."/>
            <person name="Pandit A."/>
            <person name="Bhargava A."/>
            <person name="Sureshbabu K."/>
            <person name="Batra K."/>
            <person name="Sharma T.R."/>
            <person name="Mohapatra T."/>
            <person name="Singh N.K."/>
            <person name="Messing J."/>
            <person name="Nelson A.B."/>
            <person name="Fuks G."/>
            <person name="Kavchok S."/>
            <person name="Keizer G."/>
            <person name="Linton E."/>
            <person name="Llaca V."/>
            <person name="Song R."/>
            <person name="Tanyolac B."/>
            <person name="Young S."/>
            <person name="Ho-Il K."/>
            <person name="Hahn J.H."/>
            <person name="Sangsakoo G."/>
            <person name="Vanavichit A."/>
            <person name="de Mattos Luiz.A.T."/>
            <person name="Zimmer P.D."/>
            <person name="Malone G."/>
            <person name="Dellagostin O."/>
            <person name="de Oliveira A.C."/>
            <person name="Bevan M."/>
            <person name="Bancroft I."/>
            <person name="Minx P."/>
            <person name="Cordum H."/>
            <person name="Wilson R."/>
            <person name="Cheng Z."/>
            <person name="Jin W."/>
            <person name="Jiang J."/>
            <person name="Leong S.A."/>
            <person name="Iwama H."/>
            <person name="Gojobori T."/>
            <person name="Itoh T."/>
            <person name="Niimura Y."/>
            <person name="Fujii Y."/>
            <person name="Habara T."/>
            <person name="Sakai H."/>
            <person name="Sato Y."/>
            <person name="Wilson G."/>
            <person name="Kumar K."/>
            <person name="McCouch S."/>
            <person name="Juretic N."/>
            <person name="Hoen D."/>
            <person name="Wright S."/>
            <person name="Bruskiewich R."/>
            <person name="Bureau T."/>
            <person name="Miyao A."/>
            <person name="Hirochika H."/>
            <person name="Nishikawa T."/>
            <person name="Kadowaki K."/>
            <person name="Sugiura M."/>
            <person name="Burr B."/>
            <person name="Sasaki T."/>
        </authorList>
    </citation>
    <scope>NUCLEOTIDE SEQUENCE [LARGE SCALE GENOMIC DNA]</scope>
    <source>
        <strain evidence="4">cv. Nipponbare</strain>
    </source>
</reference>
<protein>
    <submittedName>
        <fullName evidence="3">Uncharacterized protein</fullName>
    </submittedName>
</protein>
<dbReference type="EMBL" id="AC124836">
    <property type="protein sequence ID" value="AAT44248.1"/>
    <property type="molecule type" value="Genomic_DNA"/>
</dbReference>
<keyword evidence="2" id="KW-1133">Transmembrane helix</keyword>
<feature type="region of interest" description="Disordered" evidence="1">
    <location>
        <begin position="71"/>
        <end position="93"/>
    </location>
</feature>
<keyword evidence="2" id="KW-0812">Transmembrane</keyword>
<sequence length="216" mass="24422">MKGAASGCTRYDSSHGGSGHSPSSPFSHDLVLNQLDNRVNDSVIIQESTDDNEGLEEAERDMNHTRLLVEGVKEKKGRKSGGKRSGQWESRPATKRKMDLCDAGLLPEFWNKQMHFRERRRKSVARVIGHCMLFAVACATLVGSCFRRQFRRMCVLVPICNNSIPLKDYLTSIEFHRSTFVSVALAKALASMIIRDDYGPDVRQKAKQYWTVIHHV</sequence>
<dbReference type="AlphaFoldDB" id="Q6L4Y7"/>
<name>Q6L4Y7_ORYSJ</name>
<reference evidence="4" key="2">
    <citation type="journal article" date="2008" name="Nucleic Acids Res.">
        <title>The rice annotation project database (RAP-DB): 2008 update.</title>
        <authorList>
            <consortium name="The rice annotation project (RAP)"/>
        </authorList>
    </citation>
    <scope>GENOME REANNOTATION</scope>
    <source>
        <strain evidence="4">cv. Nipponbare</strain>
    </source>
</reference>
<evidence type="ECO:0000313" key="3">
    <source>
        <dbReference type="EMBL" id="AAT44248.1"/>
    </source>
</evidence>
<feature type="transmembrane region" description="Helical" evidence="2">
    <location>
        <begin position="124"/>
        <end position="144"/>
    </location>
</feature>
<evidence type="ECO:0000256" key="2">
    <source>
        <dbReference type="SAM" id="Phobius"/>
    </source>
</evidence>
<dbReference type="Proteomes" id="UP000000763">
    <property type="component" value="Chromosome 5"/>
</dbReference>
<proteinExistence type="predicted"/>
<evidence type="ECO:0000313" key="4">
    <source>
        <dbReference type="Proteomes" id="UP000000763"/>
    </source>
</evidence>
<organism evidence="3 4">
    <name type="scientific">Oryza sativa subsp. japonica</name>
    <name type="common">Rice</name>
    <dbReference type="NCBI Taxonomy" id="39947"/>
    <lineage>
        <taxon>Eukaryota</taxon>
        <taxon>Viridiplantae</taxon>
        <taxon>Streptophyta</taxon>
        <taxon>Embryophyta</taxon>
        <taxon>Tracheophyta</taxon>
        <taxon>Spermatophyta</taxon>
        <taxon>Magnoliopsida</taxon>
        <taxon>Liliopsida</taxon>
        <taxon>Poales</taxon>
        <taxon>Poaceae</taxon>
        <taxon>BOP clade</taxon>
        <taxon>Oryzoideae</taxon>
        <taxon>Oryzeae</taxon>
        <taxon>Oryzinae</taxon>
        <taxon>Oryza</taxon>
        <taxon>Oryza sativa</taxon>
    </lineage>
</organism>